<feature type="transmembrane region" description="Helical" evidence="7">
    <location>
        <begin position="437"/>
        <end position="458"/>
    </location>
</feature>
<feature type="transmembrane region" description="Helical" evidence="7">
    <location>
        <begin position="37"/>
        <end position="61"/>
    </location>
</feature>
<name>A0A0F9HSU3_9ZZZZ</name>
<sequence length="475" mass="51743">MNDKQPSNRRVLGSFMLAMISVAAIASMRVLPTSAEFGLASVSVFIWAAIVFFIPTALVSAELATIWPKTGGIYLWIKAAFGPRWGFLGIWLQWIQNVIWYPTVLAFTGATLAFAFNPALAKNKLYTLAVILIVYWGATFANFLGMKTSGWISTVGTIVGTILPGIILIILGIVWISTAQPDQIQFATADIFPDFASIKNLVFVAGVVLAFGGMELSAVHAEEAKNPQKDYPRAILLSTIIILLIFILGTLAVSVAIPKKEISLVAGVMQGFKKFLDTYGLKDLVPVIALLLAIGAIAQVSTWIVGPSKGLLASARHGILPPFFRRLNKNGMPVNLMVIQGLIVTALSLVFLFLPTVSSSYWILTALTAQLYLIMYLIMFSAAIYLRYKKPDLPRAYKVPGGLAGMWIVAGLGFLGALTTIVLGFIPPAAFRTGNPFFFDAFLIIGIIIFVGLPLLIYQYRKPSWVTNNKRGENK</sequence>
<reference evidence="8" key="1">
    <citation type="journal article" date="2015" name="Nature">
        <title>Complex archaea that bridge the gap between prokaryotes and eukaryotes.</title>
        <authorList>
            <person name="Spang A."/>
            <person name="Saw J.H."/>
            <person name="Jorgensen S.L."/>
            <person name="Zaremba-Niedzwiedzka K."/>
            <person name="Martijn J."/>
            <person name="Lind A.E."/>
            <person name="van Eijk R."/>
            <person name="Schleper C."/>
            <person name="Guy L."/>
            <person name="Ettema T.J."/>
        </authorList>
    </citation>
    <scope>NUCLEOTIDE SEQUENCE</scope>
</reference>
<keyword evidence="2" id="KW-0813">Transport</keyword>
<proteinExistence type="predicted"/>
<dbReference type="PIRSF" id="PIRSF006060">
    <property type="entry name" value="AA_transporter"/>
    <property type="match status" value="1"/>
</dbReference>
<feature type="transmembrane region" description="Helical" evidence="7">
    <location>
        <begin position="284"/>
        <end position="306"/>
    </location>
</feature>
<dbReference type="InterPro" id="IPR002293">
    <property type="entry name" value="AA/rel_permease1"/>
</dbReference>
<keyword evidence="4 7" id="KW-0812">Transmembrane</keyword>
<evidence type="ECO:0000256" key="6">
    <source>
        <dbReference type="ARBA" id="ARBA00023136"/>
    </source>
</evidence>
<dbReference type="InterPro" id="IPR050367">
    <property type="entry name" value="APC_superfamily"/>
</dbReference>
<keyword evidence="5 7" id="KW-1133">Transmembrane helix</keyword>
<evidence type="ECO:0000256" key="2">
    <source>
        <dbReference type="ARBA" id="ARBA00022448"/>
    </source>
</evidence>
<keyword evidence="3" id="KW-1003">Cell membrane</keyword>
<feature type="transmembrane region" description="Helical" evidence="7">
    <location>
        <begin position="125"/>
        <end position="145"/>
    </location>
</feature>
<dbReference type="EMBL" id="LAZR01014284">
    <property type="protein sequence ID" value="KKM18147.1"/>
    <property type="molecule type" value="Genomic_DNA"/>
</dbReference>
<dbReference type="Pfam" id="PF13520">
    <property type="entry name" value="AA_permease_2"/>
    <property type="match status" value="1"/>
</dbReference>
<feature type="transmembrane region" description="Helical" evidence="7">
    <location>
        <begin position="98"/>
        <end position="116"/>
    </location>
</feature>
<organism evidence="8">
    <name type="scientific">marine sediment metagenome</name>
    <dbReference type="NCBI Taxonomy" id="412755"/>
    <lineage>
        <taxon>unclassified sequences</taxon>
        <taxon>metagenomes</taxon>
        <taxon>ecological metagenomes</taxon>
    </lineage>
</organism>
<accession>A0A0F9HSU3</accession>
<evidence type="ECO:0000256" key="1">
    <source>
        <dbReference type="ARBA" id="ARBA00004651"/>
    </source>
</evidence>
<keyword evidence="6 7" id="KW-0472">Membrane</keyword>
<dbReference type="PANTHER" id="PTHR42770:SF15">
    <property type="entry name" value="GLUTAMATE_GAMMA-AMINOBUTYRATE ANTIPORTER-RELATED"/>
    <property type="match status" value="1"/>
</dbReference>
<protein>
    <submittedName>
        <fullName evidence="8">Uncharacterized protein</fullName>
    </submittedName>
</protein>
<comment type="subcellular location">
    <subcellularLocation>
        <location evidence="1">Cell membrane</location>
        <topology evidence="1">Multi-pass membrane protein</topology>
    </subcellularLocation>
</comment>
<dbReference type="GO" id="GO:0022857">
    <property type="term" value="F:transmembrane transporter activity"/>
    <property type="evidence" value="ECO:0007669"/>
    <property type="project" value="InterPro"/>
</dbReference>
<feature type="transmembrane region" description="Helical" evidence="7">
    <location>
        <begin position="334"/>
        <end position="354"/>
    </location>
</feature>
<feature type="transmembrane region" description="Helical" evidence="7">
    <location>
        <begin position="360"/>
        <end position="386"/>
    </location>
</feature>
<feature type="transmembrane region" description="Helical" evidence="7">
    <location>
        <begin position="407"/>
        <end position="431"/>
    </location>
</feature>
<evidence type="ECO:0000256" key="7">
    <source>
        <dbReference type="SAM" id="Phobius"/>
    </source>
</evidence>
<feature type="transmembrane region" description="Helical" evidence="7">
    <location>
        <begin position="234"/>
        <end position="257"/>
    </location>
</feature>
<comment type="caution">
    <text evidence="8">The sequence shown here is derived from an EMBL/GenBank/DDBJ whole genome shotgun (WGS) entry which is preliminary data.</text>
</comment>
<dbReference type="Gene3D" id="1.20.1740.10">
    <property type="entry name" value="Amino acid/polyamine transporter I"/>
    <property type="match status" value="1"/>
</dbReference>
<gene>
    <name evidence="8" type="ORF">LCGC14_1668630</name>
</gene>
<evidence type="ECO:0000256" key="3">
    <source>
        <dbReference type="ARBA" id="ARBA00022475"/>
    </source>
</evidence>
<feature type="transmembrane region" description="Helical" evidence="7">
    <location>
        <begin position="73"/>
        <end position="92"/>
    </location>
</feature>
<evidence type="ECO:0000313" key="8">
    <source>
        <dbReference type="EMBL" id="KKM18147.1"/>
    </source>
</evidence>
<feature type="transmembrane region" description="Helical" evidence="7">
    <location>
        <begin position="12"/>
        <end position="31"/>
    </location>
</feature>
<dbReference type="AlphaFoldDB" id="A0A0F9HSU3"/>
<evidence type="ECO:0000256" key="4">
    <source>
        <dbReference type="ARBA" id="ARBA00022692"/>
    </source>
</evidence>
<dbReference type="PANTHER" id="PTHR42770">
    <property type="entry name" value="AMINO ACID TRANSPORTER-RELATED"/>
    <property type="match status" value="1"/>
</dbReference>
<feature type="transmembrane region" description="Helical" evidence="7">
    <location>
        <begin position="151"/>
        <end position="176"/>
    </location>
</feature>
<evidence type="ECO:0000256" key="5">
    <source>
        <dbReference type="ARBA" id="ARBA00022989"/>
    </source>
</evidence>
<dbReference type="GO" id="GO:0005886">
    <property type="term" value="C:plasma membrane"/>
    <property type="evidence" value="ECO:0007669"/>
    <property type="project" value="UniProtKB-SubCell"/>
</dbReference>